<dbReference type="Gene3D" id="3.40.50.720">
    <property type="entry name" value="NAD(P)-binding Rossmann-like Domain"/>
    <property type="match status" value="1"/>
</dbReference>
<evidence type="ECO:0000313" key="3">
    <source>
        <dbReference type="EMBL" id="KLI63332.1"/>
    </source>
</evidence>
<evidence type="ECO:0000256" key="1">
    <source>
        <dbReference type="ARBA" id="ARBA00006484"/>
    </source>
</evidence>
<proteinExistence type="inferred from homology"/>
<comment type="similarity">
    <text evidence="1">Belongs to the short-chain dehydrogenases/reductases (SDR) family.</text>
</comment>
<keyword evidence="2" id="KW-0560">Oxidoreductase</keyword>
<dbReference type="EMBL" id="LBHU01000003">
    <property type="protein sequence ID" value="KLI63332.1"/>
    <property type="molecule type" value="Genomic_DNA"/>
</dbReference>
<dbReference type="RefSeq" id="WP_047094222.1">
    <property type="nucleotide sequence ID" value="NZ_LBHU01000003.1"/>
</dbReference>
<gene>
    <name evidence="3" type="ORF">AAV99_11805</name>
</gene>
<dbReference type="PANTHER" id="PTHR43639:SF1">
    <property type="entry name" value="SHORT-CHAIN DEHYDROGENASE_REDUCTASE FAMILY PROTEIN"/>
    <property type="match status" value="1"/>
</dbReference>
<dbReference type="Pfam" id="PF13561">
    <property type="entry name" value="adh_short_C2"/>
    <property type="match status" value="1"/>
</dbReference>
<organism evidence="3 4">
    <name type="scientific">Aurantiacibacter marinus</name>
    <dbReference type="NCBI Taxonomy" id="874156"/>
    <lineage>
        <taxon>Bacteria</taxon>
        <taxon>Pseudomonadati</taxon>
        <taxon>Pseudomonadota</taxon>
        <taxon>Alphaproteobacteria</taxon>
        <taxon>Sphingomonadales</taxon>
        <taxon>Erythrobacteraceae</taxon>
        <taxon>Aurantiacibacter</taxon>
    </lineage>
</organism>
<dbReference type="PANTHER" id="PTHR43639">
    <property type="entry name" value="OXIDOREDUCTASE, SHORT-CHAIN DEHYDROGENASE/REDUCTASE FAMILY (AFU_ORTHOLOGUE AFUA_5G02870)"/>
    <property type="match status" value="1"/>
</dbReference>
<dbReference type="OrthoDB" id="9789398at2"/>
<accession>A0A0H0XN43</accession>
<comment type="caution">
    <text evidence="3">The sequence shown here is derived from an EMBL/GenBank/DDBJ whole genome shotgun (WGS) entry which is preliminary data.</text>
</comment>
<dbReference type="FunFam" id="3.40.50.720:FF:000084">
    <property type="entry name" value="Short-chain dehydrogenase reductase"/>
    <property type="match status" value="1"/>
</dbReference>
<reference evidence="3 4" key="1">
    <citation type="submission" date="2015-04" db="EMBL/GenBank/DDBJ databases">
        <title>The draft genome sequence of Erythrobacter marinus HWDM-33.</title>
        <authorList>
            <person name="Zhuang L."/>
            <person name="Liu Y."/>
            <person name="Shao Z."/>
        </authorList>
    </citation>
    <scope>NUCLEOTIDE SEQUENCE [LARGE SCALE GENOMIC DNA]</scope>
    <source>
        <strain evidence="3 4">HWDM-33</strain>
    </source>
</reference>
<dbReference type="InterPro" id="IPR036291">
    <property type="entry name" value="NAD(P)-bd_dom_sf"/>
</dbReference>
<dbReference type="InterPro" id="IPR002347">
    <property type="entry name" value="SDR_fam"/>
</dbReference>
<sequence length="261" mass="28102">MTEETSSSVTAAAVYPSLLDKRVIISGGGSGIGAGIVEGFVRQGARVAFVDVQDAASEALCARLADAAHQPVYRHCDITDTDGYSRCISSLVDRLGGCDVIINNAGNDDRHAIADVTSEYWDQRMAVNLKHHFFAAKTVAPAMRNAGGGAIINLGSISWHLGLENLTVYQTAKAAIEGLTRSLARELGPDNIRVNAILPGNVQTPRQQEWYTPEQEDEIVEAQCLPGRIQPADIAAMAMFLASDDARFCSGHNYWVDAGWR</sequence>
<evidence type="ECO:0000256" key="2">
    <source>
        <dbReference type="ARBA" id="ARBA00023002"/>
    </source>
</evidence>
<dbReference type="PATRIC" id="fig|874156.12.peg.2425"/>
<dbReference type="Proteomes" id="UP000053455">
    <property type="component" value="Unassembled WGS sequence"/>
</dbReference>
<dbReference type="AlphaFoldDB" id="A0A0H0XN43"/>
<protein>
    <submittedName>
        <fullName evidence="3">3-oxoacyl-ACP reductase</fullName>
    </submittedName>
</protein>
<evidence type="ECO:0000313" key="4">
    <source>
        <dbReference type="Proteomes" id="UP000053455"/>
    </source>
</evidence>
<dbReference type="GO" id="GO:0016491">
    <property type="term" value="F:oxidoreductase activity"/>
    <property type="evidence" value="ECO:0007669"/>
    <property type="project" value="UniProtKB-KW"/>
</dbReference>
<dbReference type="SUPFAM" id="SSF51735">
    <property type="entry name" value="NAD(P)-binding Rossmann-fold domains"/>
    <property type="match status" value="1"/>
</dbReference>
<name>A0A0H0XN43_9SPHN</name>
<dbReference type="PRINTS" id="PR00080">
    <property type="entry name" value="SDRFAMILY"/>
</dbReference>
<dbReference type="STRING" id="874156.GCA_001021555_02072"/>
<dbReference type="PRINTS" id="PR00081">
    <property type="entry name" value="GDHRDH"/>
</dbReference>
<dbReference type="CDD" id="cd05233">
    <property type="entry name" value="SDR_c"/>
    <property type="match status" value="1"/>
</dbReference>
<keyword evidence="4" id="KW-1185">Reference proteome</keyword>